<accession>A0A8X8I907</accession>
<organism evidence="1 2">
    <name type="scientific">Caldalkalibacillus thermarum (strain TA2.A1)</name>
    <dbReference type="NCBI Taxonomy" id="986075"/>
    <lineage>
        <taxon>Bacteria</taxon>
        <taxon>Bacillati</taxon>
        <taxon>Bacillota</taxon>
        <taxon>Bacilli</taxon>
        <taxon>Bacillales</taxon>
        <taxon>Bacillaceae</taxon>
        <taxon>Caldalkalibacillus</taxon>
    </lineage>
</organism>
<protein>
    <submittedName>
        <fullName evidence="1">Uncharacterized protein</fullName>
    </submittedName>
</protein>
<reference evidence="1 2" key="1">
    <citation type="journal article" date="2020" name="Extremophiles">
        <title>Genomic analysis of Caldalkalibacillus thermarum TA2.A1 reveals aerobic alkaliphilic metabolism and evolutionary hallmarks linking alkaliphilic bacteria and plant life.</title>
        <authorList>
            <person name="de Jong S.I."/>
            <person name="van den Broek M.A."/>
            <person name="Merkel A.Y."/>
            <person name="de la Torre Cortes P."/>
            <person name="Kalamorz F."/>
            <person name="Cook G.M."/>
            <person name="van Loosdrecht M.C.M."/>
            <person name="McMillan D.G.G."/>
        </authorList>
    </citation>
    <scope>NUCLEOTIDE SEQUENCE [LARGE SCALE GENOMIC DNA]</scope>
    <source>
        <strain evidence="1 2">TA2.A1</strain>
    </source>
</reference>
<keyword evidence="2" id="KW-1185">Reference proteome</keyword>
<sequence>MFELKANLFFGGSTAELIRQAVQAYKDRVKEEDCPHCGRKMKIDFFEEVIYTNVGDQRVEILVTNIPKHVCHPCERMVENLKLMVAIEEEVDRVIRACLKNREPFPKQIDFLDLIGMGKADLVPTQ</sequence>
<proteinExistence type="predicted"/>
<name>A0A8X8I907_CALTT</name>
<dbReference type="KEGG" id="cthu:HUR95_15765"/>
<dbReference type="EMBL" id="CP082237">
    <property type="protein sequence ID" value="QZT33662.1"/>
    <property type="molecule type" value="Genomic_DNA"/>
</dbReference>
<dbReference type="AlphaFoldDB" id="A0A8X8I907"/>
<dbReference type="RefSeq" id="WP_222822736.1">
    <property type="nucleotide sequence ID" value="NZ_CP082237.1"/>
</dbReference>
<dbReference type="Proteomes" id="UP000825179">
    <property type="component" value="Chromosome"/>
</dbReference>
<gene>
    <name evidence="1" type="ORF">HUR95_15765</name>
</gene>
<evidence type="ECO:0000313" key="1">
    <source>
        <dbReference type="EMBL" id="QZT33662.1"/>
    </source>
</evidence>
<evidence type="ECO:0000313" key="2">
    <source>
        <dbReference type="Proteomes" id="UP000825179"/>
    </source>
</evidence>